<accession>D1NSN5</accession>
<protein>
    <submittedName>
        <fullName evidence="3">GNAT family acetyltransferase</fullName>
    </submittedName>
    <submittedName>
        <fullName evidence="2">Resolvase, N-terminal domain protein</fullName>
    </submittedName>
</protein>
<evidence type="ECO:0000313" key="5">
    <source>
        <dbReference type="Proteomes" id="UP000029074"/>
    </source>
</evidence>
<feature type="domain" description="Resolvase/invertase-type recombinase catalytic" evidence="1">
    <location>
        <begin position="50"/>
        <end position="184"/>
    </location>
</feature>
<dbReference type="STRING" id="561180.BIFGAL_02794"/>
<evidence type="ECO:0000259" key="1">
    <source>
        <dbReference type="SMART" id="SM00857"/>
    </source>
</evidence>
<sequence>MNLSEYARKHGIQYRAAWNRYKAGKIKGAYQDEVGHIIIPDPEENMLMDAAVYSRVPDGPKRHTRLAAQQERVERWAVKNGYRVAVSVAEVGSGVNDKRRKLTALLKRDDWGTLIVEHKDRLTRFGFNWFRLFLEQRGRRIVVVNENDNDRADLVADLIAIIYSFCARLYGQRRSEHAKKMTRVVEQAEAERNGEVNHE</sequence>
<comment type="caution">
    <text evidence="2">The sequence shown here is derived from an EMBL/GenBank/DDBJ whole genome shotgun (WGS) entry which is preliminary data.</text>
</comment>
<dbReference type="Pfam" id="PF00239">
    <property type="entry name" value="Resolvase"/>
    <property type="match status" value="1"/>
</dbReference>
<dbReference type="InterPro" id="IPR006119">
    <property type="entry name" value="Resolv_N"/>
</dbReference>
<evidence type="ECO:0000313" key="2">
    <source>
        <dbReference type="EMBL" id="EFA23687.1"/>
    </source>
</evidence>
<keyword evidence="3" id="KW-0808">Transferase</keyword>
<proteinExistence type="predicted"/>
<dbReference type="AlphaFoldDB" id="D1NSN5"/>
<dbReference type="Proteomes" id="UP000029074">
    <property type="component" value="Unassembled WGS sequence"/>
</dbReference>
<reference evidence="2 4" key="1">
    <citation type="submission" date="2009-11" db="EMBL/GenBank/DDBJ databases">
        <authorList>
            <person name="Weinstock G."/>
            <person name="Sodergren E."/>
            <person name="Clifton S."/>
            <person name="Fulton L."/>
            <person name="Fulton B."/>
            <person name="Courtney L."/>
            <person name="Fronick C."/>
            <person name="Harrison M."/>
            <person name="Strong C."/>
            <person name="Farmer C."/>
            <person name="Delahaunty K."/>
            <person name="Markovic C."/>
            <person name="Hall O."/>
            <person name="Minx P."/>
            <person name="Tomlinson C."/>
            <person name="Mitreva M."/>
            <person name="Nelson J."/>
            <person name="Hou S."/>
            <person name="Wollam A."/>
            <person name="Pepin K.H."/>
            <person name="Johnson M."/>
            <person name="Bhonagiri V."/>
            <person name="Nash W.E."/>
            <person name="Warren W."/>
            <person name="Chinwalla A."/>
            <person name="Mardis E.R."/>
            <person name="Wilson R.K."/>
        </authorList>
    </citation>
    <scope>NUCLEOTIDE SEQUENCE [LARGE SCALE GENOMIC DNA]</scope>
    <source>
        <strain evidence="2 4">DSM 20093</strain>
    </source>
</reference>
<dbReference type="PANTHER" id="PTHR36172:SF1">
    <property type="entry name" value="RESOLVASE-RELATED"/>
    <property type="match status" value="1"/>
</dbReference>
<dbReference type="PANTHER" id="PTHR36172">
    <property type="match status" value="1"/>
</dbReference>
<dbReference type="InterPro" id="IPR051491">
    <property type="entry name" value="Recombinase/Transposase-rel"/>
</dbReference>
<dbReference type="NCBIfam" id="NF033518">
    <property type="entry name" value="transpos_IS607"/>
    <property type="match status" value="1"/>
</dbReference>
<dbReference type="OrthoDB" id="9814833at2"/>
<evidence type="ECO:0000313" key="4">
    <source>
        <dbReference type="Proteomes" id="UP000003656"/>
    </source>
</evidence>
<dbReference type="EMBL" id="ABXB03000001">
    <property type="protein sequence ID" value="EFA23687.1"/>
    <property type="molecule type" value="Genomic_DNA"/>
</dbReference>
<dbReference type="GO" id="GO:0000150">
    <property type="term" value="F:DNA strand exchange activity"/>
    <property type="evidence" value="ECO:0007669"/>
    <property type="project" value="InterPro"/>
</dbReference>
<organism evidence="2 4">
    <name type="scientific">Bifidobacterium gallicum DSM 20093 = LMG 11596</name>
    <dbReference type="NCBI Taxonomy" id="561180"/>
    <lineage>
        <taxon>Bacteria</taxon>
        <taxon>Bacillati</taxon>
        <taxon>Actinomycetota</taxon>
        <taxon>Actinomycetes</taxon>
        <taxon>Bifidobacteriales</taxon>
        <taxon>Bifidobacteriaceae</taxon>
        <taxon>Bifidobacterium</taxon>
    </lineage>
</organism>
<dbReference type="EMBL" id="JGYW01000005">
    <property type="protein sequence ID" value="KFI58744.1"/>
    <property type="molecule type" value="Genomic_DNA"/>
</dbReference>
<dbReference type="InterPro" id="IPR036162">
    <property type="entry name" value="Resolvase-like_N_sf"/>
</dbReference>
<dbReference type="SMART" id="SM00857">
    <property type="entry name" value="Resolvase"/>
    <property type="match status" value="1"/>
</dbReference>
<dbReference type="Proteomes" id="UP000003656">
    <property type="component" value="Unassembled WGS sequence"/>
</dbReference>
<dbReference type="RefSeq" id="WP_006294200.1">
    <property type="nucleotide sequence ID" value="NZ_ABXB03000001.1"/>
</dbReference>
<gene>
    <name evidence="3" type="ORF">BGLCM_1038</name>
    <name evidence="2" type="ORF">BIFGAL_02794</name>
</gene>
<name>D1NSN5_9BIFI</name>
<keyword evidence="5" id="KW-1185">Reference proteome</keyword>
<evidence type="ECO:0000313" key="3">
    <source>
        <dbReference type="EMBL" id="KFI58744.1"/>
    </source>
</evidence>
<reference evidence="3 5" key="2">
    <citation type="submission" date="2014-03" db="EMBL/GenBank/DDBJ databases">
        <title>Genomics of Bifidobacteria.</title>
        <authorList>
            <person name="Ventura M."/>
            <person name="Milani C."/>
            <person name="Lugli G.A."/>
        </authorList>
    </citation>
    <scope>NUCLEOTIDE SEQUENCE [LARGE SCALE GENOMIC DNA]</scope>
    <source>
        <strain evidence="3 5">LMG 11596</strain>
    </source>
</reference>
<dbReference type="SUPFAM" id="SSF53041">
    <property type="entry name" value="Resolvase-like"/>
    <property type="match status" value="1"/>
</dbReference>
<dbReference type="Gene3D" id="3.40.50.1390">
    <property type="entry name" value="Resolvase, N-terminal catalytic domain"/>
    <property type="match status" value="1"/>
</dbReference>
<dbReference type="Gene3D" id="1.10.287.2170">
    <property type="match status" value="1"/>
</dbReference>
<dbReference type="GO" id="GO:0016740">
    <property type="term" value="F:transferase activity"/>
    <property type="evidence" value="ECO:0007669"/>
    <property type="project" value="UniProtKB-KW"/>
</dbReference>
<dbReference type="InterPro" id="IPR048046">
    <property type="entry name" value="Transpos_IS607"/>
</dbReference>
<dbReference type="eggNOG" id="COG2452">
    <property type="taxonomic scope" value="Bacteria"/>
</dbReference>
<dbReference type="GO" id="GO:0003677">
    <property type="term" value="F:DNA binding"/>
    <property type="evidence" value="ECO:0007669"/>
    <property type="project" value="InterPro"/>
</dbReference>